<sequence>MNAQTIQLLTQLYKGRQMTMPEQLNLFNLIERALERRSWGIYPENNDSKSSLDNLTMTMLGQNFPHLTHAGRKHFIQTFLPRIKRLQFRFYHASDFETWHKSFAENFGAQNVCFPQVEEVPMYEGTERIDTKEPLVDEEPSLMCFHDSYLLSEGYEHKSDERGCWVQTAA</sequence>
<comment type="caution">
    <text evidence="1">The sequence shown here is derived from an EMBL/GenBank/DDBJ whole genome shotgun (WGS) entry which is preliminary data.</text>
</comment>
<evidence type="ECO:0000313" key="1">
    <source>
        <dbReference type="EMBL" id="KAK3678516.1"/>
    </source>
</evidence>
<reference evidence="1" key="1">
    <citation type="submission" date="2023-07" db="EMBL/GenBank/DDBJ databases">
        <title>Black Yeasts Isolated from many extreme environments.</title>
        <authorList>
            <person name="Coleine C."/>
            <person name="Stajich J.E."/>
            <person name="Selbmann L."/>
        </authorList>
    </citation>
    <scope>NUCLEOTIDE SEQUENCE</scope>
    <source>
        <strain evidence="1">CCFEE 5485</strain>
    </source>
</reference>
<dbReference type="EMBL" id="JAUTXT010000004">
    <property type="protein sequence ID" value="KAK3678516.1"/>
    <property type="molecule type" value="Genomic_DNA"/>
</dbReference>
<dbReference type="AlphaFoldDB" id="A0AAE1C599"/>
<proteinExistence type="predicted"/>
<organism evidence="1 2">
    <name type="scientific">Recurvomyces mirabilis</name>
    <dbReference type="NCBI Taxonomy" id="574656"/>
    <lineage>
        <taxon>Eukaryota</taxon>
        <taxon>Fungi</taxon>
        <taxon>Dikarya</taxon>
        <taxon>Ascomycota</taxon>
        <taxon>Pezizomycotina</taxon>
        <taxon>Dothideomycetes</taxon>
        <taxon>Dothideomycetidae</taxon>
        <taxon>Mycosphaerellales</taxon>
        <taxon>Teratosphaeriaceae</taxon>
        <taxon>Recurvomyces</taxon>
    </lineage>
</organism>
<protein>
    <submittedName>
        <fullName evidence="1">Uncharacterized protein</fullName>
    </submittedName>
</protein>
<evidence type="ECO:0000313" key="2">
    <source>
        <dbReference type="Proteomes" id="UP001274830"/>
    </source>
</evidence>
<name>A0AAE1C599_9PEZI</name>
<keyword evidence="2" id="KW-1185">Reference proteome</keyword>
<accession>A0AAE1C599</accession>
<gene>
    <name evidence="1" type="ORF">LTR78_001813</name>
</gene>
<dbReference type="Proteomes" id="UP001274830">
    <property type="component" value="Unassembled WGS sequence"/>
</dbReference>